<sequence>MNDLAQATAAARSRTAPSDAGEPLLEMRAICKAFPGVRALDSVDFDLRRGEVHVLFGENGAGKSTLINIIAGTFPPDSGSFRFEGRTITGLTPHKARVMGISPVFQEFSLVPDMTIEENLFLGREITSGGVLSSRAMMRRAREVIDELGFHLDPKKKVRELSRAHQQMTEIAKALMGNVRLLILDEPTASLTEAETGRLFSLIERLRAEKVGIIYVSHRMREIKQLADRITVLRDGRLVRALDAGGVSENELVELMTGRKIDVLFPTIAHAPGAVRLEVEDLTLANRSVVGVGFRARAGEVTGIAGLVGCGKSELVRAVYGLEDIERGTILVEGHRYDAPTPAESLRRGICYFPSDRVVEGLALGRPIRENASMAALDLATFARMRILRRANERRTIQEIVDRLRLRPPQIERVVANLSGGNRQKVMLARGLTRETRLFLFDEPTVGIDVGAKIEVYELMKQLVENGAAIVLVSSELPEVLHLSNRLYVMHRGRMVAELTGKDINEQAVLSSFFRDEATAAASEGA</sequence>
<dbReference type="InterPro" id="IPR027417">
    <property type="entry name" value="P-loop_NTPase"/>
</dbReference>
<dbReference type="InterPro" id="IPR003593">
    <property type="entry name" value="AAA+_ATPase"/>
</dbReference>
<dbReference type="Proteomes" id="UP000295678">
    <property type="component" value="Unassembled WGS sequence"/>
</dbReference>
<name>A0A4R3M8L4_9HYPH</name>
<dbReference type="EMBL" id="SMAK01000006">
    <property type="protein sequence ID" value="TCT09891.1"/>
    <property type="molecule type" value="Genomic_DNA"/>
</dbReference>
<dbReference type="FunFam" id="3.40.50.300:FF:000127">
    <property type="entry name" value="Ribose import ATP-binding protein RbsA"/>
    <property type="match status" value="1"/>
</dbReference>
<keyword evidence="4" id="KW-1003">Cell membrane</keyword>
<dbReference type="GO" id="GO:0005886">
    <property type="term" value="C:plasma membrane"/>
    <property type="evidence" value="ECO:0007669"/>
    <property type="project" value="UniProtKB-SubCell"/>
</dbReference>
<keyword evidence="3" id="KW-0813">Transport</keyword>
<dbReference type="InterPro" id="IPR017871">
    <property type="entry name" value="ABC_transporter-like_CS"/>
</dbReference>
<evidence type="ECO:0000256" key="5">
    <source>
        <dbReference type="ARBA" id="ARBA00022597"/>
    </source>
</evidence>
<comment type="subcellular location">
    <subcellularLocation>
        <location evidence="1">Cell membrane</location>
        <topology evidence="1">Peripheral membrane protein</topology>
    </subcellularLocation>
</comment>
<accession>A0A4R3M8L4</accession>
<evidence type="ECO:0000256" key="1">
    <source>
        <dbReference type="ARBA" id="ARBA00004202"/>
    </source>
</evidence>
<dbReference type="GO" id="GO:0005524">
    <property type="term" value="F:ATP binding"/>
    <property type="evidence" value="ECO:0007669"/>
    <property type="project" value="UniProtKB-KW"/>
</dbReference>
<dbReference type="InterPro" id="IPR050107">
    <property type="entry name" value="ABC_carbohydrate_import_ATPase"/>
</dbReference>
<dbReference type="PROSITE" id="PS00211">
    <property type="entry name" value="ABC_TRANSPORTER_1"/>
    <property type="match status" value="1"/>
</dbReference>
<dbReference type="PROSITE" id="PS50893">
    <property type="entry name" value="ABC_TRANSPORTER_2"/>
    <property type="match status" value="2"/>
</dbReference>
<keyword evidence="13" id="KW-1185">Reference proteome</keyword>
<evidence type="ECO:0000256" key="4">
    <source>
        <dbReference type="ARBA" id="ARBA00022475"/>
    </source>
</evidence>
<dbReference type="PANTHER" id="PTHR43790">
    <property type="entry name" value="CARBOHYDRATE TRANSPORT ATP-BINDING PROTEIN MG119-RELATED"/>
    <property type="match status" value="1"/>
</dbReference>
<dbReference type="PANTHER" id="PTHR43790:SF9">
    <property type="entry name" value="GALACTOFURANOSE TRANSPORTER ATP-BINDING PROTEIN YTFR"/>
    <property type="match status" value="1"/>
</dbReference>
<feature type="domain" description="ABC transporter" evidence="11">
    <location>
        <begin position="269"/>
        <end position="517"/>
    </location>
</feature>
<keyword evidence="7" id="KW-0547">Nucleotide-binding</keyword>
<dbReference type="Pfam" id="PF00005">
    <property type="entry name" value="ABC_tran"/>
    <property type="match status" value="2"/>
</dbReference>
<evidence type="ECO:0000256" key="7">
    <source>
        <dbReference type="ARBA" id="ARBA00022741"/>
    </source>
</evidence>
<keyword evidence="6" id="KW-0677">Repeat</keyword>
<dbReference type="GO" id="GO:0016887">
    <property type="term" value="F:ATP hydrolysis activity"/>
    <property type="evidence" value="ECO:0007669"/>
    <property type="project" value="InterPro"/>
</dbReference>
<dbReference type="RefSeq" id="WP_132806723.1">
    <property type="nucleotide sequence ID" value="NZ_SMAK01000006.1"/>
</dbReference>
<dbReference type="SUPFAM" id="SSF52540">
    <property type="entry name" value="P-loop containing nucleoside triphosphate hydrolases"/>
    <property type="match status" value="2"/>
</dbReference>
<dbReference type="OrthoDB" id="9805029at2"/>
<dbReference type="InterPro" id="IPR003439">
    <property type="entry name" value="ABC_transporter-like_ATP-bd"/>
</dbReference>
<evidence type="ECO:0000256" key="8">
    <source>
        <dbReference type="ARBA" id="ARBA00022840"/>
    </source>
</evidence>
<evidence type="ECO:0000256" key="6">
    <source>
        <dbReference type="ARBA" id="ARBA00022737"/>
    </source>
</evidence>
<comment type="caution">
    <text evidence="12">The sequence shown here is derived from an EMBL/GenBank/DDBJ whole genome shotgun (WGS) entry which is preliminary data.</text>
</comment>
<evidence type="ECO:0000256" key="2">
    <source>
        <dbReference type="ARBA" id="ARBA00005417"/>
    </source>
</evidence>
<dbReference type="SMART" id="SM00382">
    <property type="entry name" value="AAA"/>
    <property type="match status" value="2"/>
</dbReference>
<keyword evidence="5" id="KW-0762">Sugar transport</keyword>
<dbReference type="CDD" id="cd03216">
    <property type="entry name" value="ABC_Carb_Monos_I"/>
    <property type="match status" value="1"/>
</dbReference>
<keyword evidence="8 12" id="KW-0067">ATP-binding</keyword>
<evidence type="ECO:0000313" key="12">
    <source>
        <dbReference type="EMBL" id="TCT09891.1"/>
    </source>
</evidence>
<feature type="domain" description="ABC transporter" evidence="11">
    <location>
        <begin position="25"/>
        <end position="260"/>
    </location>
</feature>
<gene>
    <name evidence="12" type="ORF">EDC22_10685</name>
</gene>
<protein>
    <submittedName>
        <fullName evidence="12">Monosaccharide ABC transporter ATP-binding protein (CUT2 family)</fullName>
    </submittedName>
</protein>
<proteinExistence type="inferred from homology"/>
<dbReference type="Gene3D" id="3.40.50.300">
    <property type="entry name" value="P-loop containing nucleotide triphosphate hydrolases"/>
    <property type="match status" value="2"/>
</dbReference>
<evidence type="ECO:0000259" key="11">
    <source>
        <dbReference type="PROSITE" id="PS50893"/>
    </source>
</evidence>
<reference evidence="12 13" key="1">
    <citation type="submission" date="2019-03" db="EMBL/GenBank/DDBJ databases">
        <title>Genomic Encyclopedia of Type Strains, Phase IV (KMG-IV): sequencing the most valuable type-strain genomes for metagenomic binning, comparative biology and taxonomic classification.</title>
        <authorList>
            <person name="Goeker M."/>
        </authorList>
    </citation>
    <scope>NUCLEOTIDE SEQUENCE [LARGE SCALE GENOMIC DNA]</scope>
    <source>
        <strain evidence="12 13">DSM 19345</strain>
    </source>
</reference>
<dbReference type="AlphaFoldDB" id="A0A4R3M8L4"/>
<evidence type="ECO:0000256" key="9">
    <source>
        <dbReference type="ARBA" id="ARBA00022967"/>
    </source>
</evidence>
<evidence type="ECO:0000256" key="3">
    <source>
        <dbReference type="ARBA" id="ARBA00022448"/>
    </source>
</evidence>
<keyword evidence="9" id="KW-1278">Translocase</keyword>
<dbReference type="CDD" id="cd03215">
    <property type="entry name" value="ABC_Carb_Monos_II"/>
    <property type="match status" value="1"/>
</dbReference>
<organism evidence="12 13">
    <name type="scientific">Tepidamorphus gemmatus</name>
    <dbReference type="NCBI Taxonomy" id="747076"/>
    <lineage>
        <taxon>Bacteria</taxon>
        <taxon>Pseudomonadati</taxon>
        <taxon>Pseudomonadota</taxon>
        <taxon>Alphaproteobacteria</taxon>
        <taxon>Hyphomicrobiales</taxon>
        <taxon>Tepidamorphaceae</taxon>
        <taxon>Tepidamorphus</taxon>
    </lineage>
</organism>
<keyword evidence="10" id="KW-0472">Membrane</keyword>
<evidence type="ECO:0000256" key="10">
    <source>
        <dbReference type="ARBA" id="ARBA00023136"/>
    </source>
</evidence>
<evidence type="ECO:0000313" key="13">
    <source>
        <dbReference type="Proteomes" id="UP000295678"/>
    </source>
</evidence>
<comment type="similarity">
    <text evidence="2">Belongs to the ABC transporter superfamily.</text>
</comment>